<evidence type="ECO:0000256" key="10">
    <source>
        <dbReference type="SAM" id="MobiDB-lite"/>
    </source>
</evidence>
<evidence type="ECO:0000256" key="7">
    <source>
        <dbReference type="ARBA" id="ARBA00047899"/>
    </source>
</evidence>
<evidence type="ECO:0000259" key="11">
    <source>
        <dbReference type="PROSITE" id="PS50011"/>
    </source>
</evidence>
<comment type="catalytic activity">
    <reaction evidence="7">
        <text>L-threonyl-[protein] + ATP = O-phospho-L-threonyl-[protein] + ADP + H(+)</text>
        <dbReference type="Rhea" id="RHEA:46608"/>
        <dbReference type="Rhea" id="RHEA-COMP:11060"/>
        <dbReference type="Rhea" id="RHEA-COMP:11605"/>
        <dbReference type="ChEBI" id="CHEBI:15378"/>
        <dbReference type="ChEBI" id="CHEBI:30013"/>
        <dbReference type="ChEBI" id="CHEBI:30616"/>
        <dbReference type="ChEBI" id="CHEBI:61977"/>
        <dbReference type="ChEBI" id="CHEBI:456216"/>
        <dbReference type="EC" id="2.7.11.1"/>
    </reaction>
</comment>
<evidence type="ECO:0000256" key="3">
    <source>
        <dbReference type="ARBA" id="ARBA00022679"/>
    </source>
</evidence>
<dbReference type="Proteomes" id="UP000606786">
    <property type="component" value="Unassembled WGS sequence"/>
</dbReference>
<sequence>MVTIGRRIGLYRFCGDIGRGNFSKVKLAVHQLTRDKVAIKVVDRGGLDAKALRMLSSEIATLECVHHPNILRLFEVVETLGRVYLVTEWIRGGELYNHITQGGPLREIHAAPLYKQLLLAVKHMHSLGFVHRDIKAENVLLLSEDRLKLADFGFSTQLINGANQKLDTFCGSPPYAAPELFSDDHYIGAPVDIWALGILLYFMVVGNMPFRAPTIPGLKAAILKGDYLLPGQLSLPCIRLIQRILIHIPARRPSIEEMLTSQFVCYPKLSAELMQYEINLRTKPVKRSGFWVRSKSRRLRKSYSLRERYMEVTNKPPINMNTRKNEGVFVDNFLHPIEINRDLPNEPNKDPSKPNTPKRSFFCGTLKKKVSPMEMEKERQLANGNGCENRQWNADVAIDCPLFKNYDIETGDFIMLPTDTDDLTLVKPLEYEARQLLDELGVTSQMLREAMQNGPRSDIIGAYRIIVNRLQKQSWLARKHVELALQEMPKIEKKMERSCCIL</sequence>
<dbReference type="AlphaFoldDB" id="A0A811UNQ0"/>
<keyword evidence="13" id="KW-1185">Reference proteome</keyword>
<dbReference type="SUPFAM" id="SSF56112">
    <property type="entry name" value="Protein kinase-like (PK-like)"/>
    <property type="match status" value="1"/>
</dbReference>
<dbReference type="OrthoDB" id="193931at2759"/>
<evidence type="ECO:0000256" key="6">
    <source>
        <dbReference type="ARBA" id="ARBA00022840"/>
    </source>
</evidence>
<keyword evidence="2" id="KW-0723">Serine/threonine-protein kinase</keyword>
<dbReference type="PANTHER" id="PTHR24346">
    <property type="entry name" value="MAP/MICROTUBULE AFFINITY-REGULATING KINASE"/>
    <property type="match status" value="1"/>
</dbReference>
<feature type="binding site" evidence="9">
    <location>
        <position position="40"/>
    </location>
    <ligand>
        <name>ATP</name>
        <dbReference type="ChEBI" id="CHEBI:30616"/>
    </ligand>
</feature>
<evidence type="ECO:0000256" key="1">
    <source>
        <dbReference type="ARBA" id="ARBA00012513"/>
    </source>
</evidence>
<keyword evidence="4 9" id="KW-0547">Nucleotide-binding</keyword>
<dbReference type="Gene3D" id="1.10.510.10">
    <property type="entry name" value="Transferase(Phosphotransferase) domain 1"/>
    <property type="match status" value="1"/>
</dbReference>
<keyword evidence="3" id="KW-0808">Transferase</keyword>
<keyword evidence="6 9" id="KW-0067">ATP-binding</keyword>
<dbReference type="InterPro" id="IPR017441">
    <property type="entry name" value="Protein_kinase_ATP_BS"/>
</dbReference>
<dbReference type="EMBL" id="CAJHJT010000012">
    <property type="protein sequence ID" value="CAD6999948.1"/>
    <property type="molecule type" value="Genomic_DNA"/>
</dbReference>
<accession>A0A811UNQ0</accession>
<dbReference type="GO" id="GO:0050321">
    <property type="term" value="F:tau-protein kinase activity"/>
    <property type="evidence" value="ECO:0007669"/>
    <property type="project" value="TreeGrafter"/>
</dbReference>
<name>A0A811UNQ0_CERCA</name>
<proteinExistence type="predicted"/>
<keyword evidence="5" id="KW-0418">Kinase</keyword>
<comment type="catalytic activity">
    <reaction evidence="8">
        <text>L-seryl-[protein] + ATP = O-phospho-L-seryl-[protein] + ADP + H(+)</text>
        <dbReference type="Rhea" id="RHEA:17989"/>
        <dbReference type="Rhea" id="RHEA-COMP:9863"/>
        <dbReference type="Rhea" id="RHEA-COMP:11604"/>
        <dbReference type="ChEBI" id="CHEBI:15378"/>
        <dbReference type="ChEBI" id="CHEBI:29999"/>
        <dbReference type="ChEBI" id="CHEBI:30616"/>
        <dbReference type="ChEBI" id="CHEBI:83421"/>
        <dbReference type="ChEBI" id="CHEBI:456216"/>
        <dbReference type="EC" id="2.7.11.1"/>
    </reaction>
</comment>
<dbReference type="PANTHER" id="PTHR24346:SF49">
    <property type="entry name" value="NIM1 SERINE_THREONINE PROTEIN KINASE"/>
    <property type="match status" value="1"/>
</dbReference>
<dbReference type="GO" id="GO:0035556">
    <property type="term" value="P:intracellular signal transduction"/>
    <property type="evidence" value="ECO:0007669"/>
    <property type="project" value="TreeGrafter"/>
</dbReference>
<gene>
    <name evidence="12" type="ORF">CCAP1982_LOCUS8456</name>
</gene>
<dbReference type="GO" id="GO:0005737">
    <property type="term" value="C:cytoplasm"/>
    <property type="evidence" value="ECO:0007669"/>
    <property type="project" value="TreeGrafter"/>
</dbReference>
<dbReference type="FunFam" id="1.10.510.10:FF:001085">
    <property type="entry name" value="Serine/threonine-protein kinase NIM1"/>
    <property type="match status" value="1"/>
</dbReference>
<feature type="region of interest" description="Disordered" evidence="10">
    <location>
        <begin position="340"/>
        <end position="360"/>
    </location>
</feature>
<reference evidence="12" key="1">
    <citation type="submission" date="2020-11" db="EMBL/GenBank/DDBJ databases">
        <authorList>
            <person name="Whitehead M."/>
        </authorList>
    </citation>
    <scope>NUCLEOTIDE SEQUENCE</scope>
    <source>
        <strain evidence="12">EGII</strain>
    </source>
</reference>
<dbReference type="SMART" id="SM00220">
    <property type="entry name" value="S_TKc"/>
    <property type="match status" value="1"/>
</dbReference>
<dbReference type="FunFam" id="3.30.200.20:FF:000003">
    <property type="entry name" value="Non-specific serine/threonine protein kinase"/>
    <property type="match status" value="1"/>
</dbReference>
<feature type="domain" description="Protein kinase" evidence="11">
    <location>
        <begin position="11"/>
        <end position="264"/>
    </location>
</feature>
<evidence type="ECO:0000256" key="5">
    <source>
        <dbReference type="ARBA" id="ARBA00022777"/>
    </source>
</evidence>
<dbReference type="InterPro" id="IPR011009">
    <property type="entry name" value="Kinase-like_dom_sf"/>
</dbReference>
<organism evidence="12 13">
    <name type="scientific">Ceratitis capitata</name>
    <name type="common">Mediterranean fruit fly</name>
    <name type="synonym">Tephritis capitata</name>
    <dbReference type="NCBI Taxonomy" id="7213"/>
    <lineage>
        <taxon>Eukaryota</taxon>
        <taxon>Metazoa</taxon>
        <taxon>Ecdysozoa</taxon>
        <taxon>Arthropoda</taxon>
        <taxon>Hexapoda</taxon>
        <taxon>Insecta</taxon>
        <taxon>Pterygota</taxon>
        <taxon>Neoptera</taxon>
        <taxon>Endopterygota</taxon>
        <taxon>Diptera</taxon>
        <taxon>Brachycera</taxon>
        <taxon>Muscomorpha</taxon>
        <taxon>Tephritoidea</taxon>
        <taxon>Tephritidae</taxon>
        <taxon>Ceratitis</taxon>
        <taxon>Ceratitis</taxon>
    </lineage>
</organism>
<dbReference type="EC" id="2.7.11.1" evidence="1"/>
<evidence type="ECO:0000256" key="2">
    <source>
        <dbReference type="ARBA" id="ARBA00022527"/>
    </source>
</evidence>
<protein>
    <recommendedName>
        <fullName evidence="1">non-specific serine/threonine protein kinase</fullName>
        <ecNumber evidence="1">2.7.11.1</ecNumber>
    </recommendedName>
</protein>
<evidence type="ECO:0000313" key="12">
    <source>
        <dbReference type="EMBL" id="CAD6999948.1"/>
    </source>
</evidence>
<dbReference type="GO" id="GO:0005524">
    <property type="term" value="F:ATP binding"/>
    <property type="evidence" value="ECO:0007669"/>
    <property type="project" value="UniProtKB-UniRule"/>
</dbReference>
<evidence type="ECO:0000256" key="4">
    <source>
        <dbReference type="ARBA" id="ARBA00022741"/>
    </source>
</evidence>
<dbReference type="PROSITE" id="PS00108">
    <property type="entry name" value="PROTEIN_KINASE_ST"/>
    <property type="match status" value="1"/>
</dbReference>
<dbReference type="InterPro" id="IPR000719">
    <property type="entry name" value="Prot_kinase_dom"/>
</dbReference>
<dbReference type="GO" id="GO:0000226">
    <property type="term" value="P:microtubule cytoskeleton organization"/>
    <property type="evidence" value="ECO:0007669"/>
    <property type="project" value="TreeGrafter"/>
</dbReference>
<evidence type="ECO:0000256" key="8">
    <source>
        <dbReference type="ARBA" id="ARBA00048679"/>
    </source>
</evidence>
<dbReference type="InterPro" id="IPR008271">
    <property type="entry name" value="Ser/Thr_kinase_AS"/>
</dbReference>
<evidence type="ECO:0000256" key="9">
    <source>
        <dbReference type="PROSITE-ProRule" id="PRU10141"/>
    </source>
</evidence>
<dbReference type="PROSITE" id="PS00107">
    <property type="entry name" value="PROTEIN_KINASE_ATP"/>
    <property type="match status" value="1"/>
</dbReference>
<comment type="caution">
    <text evidence="12">The sequence shown here is derived from an EMBL/GenBank/DDBJ whole genome shotgun (WGS) entry which is preliminary data.</text>
</comment>
<evidence type="ECO:0000313" key="13">
    <source>
        <dbReference type="Proteomes" id="UP000606786"/>
    </source>
</evidence>
<dbReference type="Pfam" id="PF00069">
    <property type="entry name" value="Pkinase"/>
    <property type="match status" value="1"/>
</dbReference>
<feature type="compositionally biased region" description="Basic and acidic residues" evidence="10">
    <location>
        <begin position="340"/>
        <end position="352"/>
    </location>
</feature>
<dbReference type="PROSITE" id="PS50011">
    <property type="entry name" value="PROTEIN_KINASE_DOM"/>
    <property type="match status" value="1"/>
</dbReference>